<proteinExistence type="predicted"/>
<evidence type="ECO:0000313" key="2">
    <source>
        <dbReference type="EMBL" id="CAB0013498.1"/>
    </source>
</evidence>
<dbReference type="EMBL" id="CADCXU010026791">
    <property type="protein sequence ID" value="CAB0013498.1"/>
    <property type="molecule type" value="Genomic_DNA"/>
</dbReference>
<reference evidence="3 4" key="1">
    <citation type="submission" date="2020-02" db="EMBL/GenBank/DDBJ databases">
        <authorList>
            <person name="Ferguson B K."/>
        </authorList>
    </citation>
    <scope>NUCLEOTIDE SEQUENCE [LARGE SCALE GENOMIC DNA]</scope>
</reference>
<feature type="compositionally biased region" description="Basic and acidic residues" evidence="1">
    <location>
        <begin position="198"/>
        <end position="209"/>
    </location>
</feature>
<dbReference type="AlphaFoldDB" id="A0A6H5H9B4"/>
<accession>A0A6H5H9B4</accession>
<dbReference type="EMBL" id="CADCXU010026793">
    <property type="protein sequence ID" value="CAB0013502.1"/>
    <property type="molecule type" value="Genomic_DNA"/>
</dbReference>
<name>A0A6H5H9B4_9HEMI</name>
<evidence type="ECO:0000256" key="1">
    <source>
        <dbReference type="SAM" id="MobiDB-lite"/>
    </source>
</evidence>
<gene>
    <name evidence="2" type="ORF">NTEN_LOCUS18109</name>
    <name evidence="3" type="ORF">NTEN_LOCUS18113</name>
</gene>
<evidence type="ECO:0000313" key="3">
    <source>
        <dbReference type="EMBL" id="CAB0013502.1"/>
    </source>
</evidence>
<sequence>MAGKHVCQLNDVEKADILHNLRQAVNRLEDVSGPRDPKYQMDRLPNFLIGRVPKFKPNPELQPPITHAPTLEIRFTTDKKVASARDDPQIIYSTIPGPHNPFKPSYMVSDKLCTDFCSEAEPLLMPSNMKRPTVSPICLSKLQGEPPKDGAGYAYDCEYNRKHEQFACPQAQVVSFAVSRERLYPQHDRAAAAGPKHSRFESDGLSREGRVSDWLSAARFDPPYRNGHRAG</sequence>
<feature type="region of interest" description="Disordered" evidence="1">
    <location>
        <begin position="188"/>
        <end position="209"/>
    </location>
</feature>
<keyword evidence="4" id="KW-1185">Reference proteome</keyword>
<dbReference type="Proteomes" id="UP000479000">
    <property type="component" value="Unassembled WGS sequence"/>
</dbReference>
<protein>
    <submittedName>
        <fullName evidence="3">Uncharacterized protein</fullName>
    </submittedName>
</protein>
<evidence type="ECO:0000313" key="4">
    <source>
        <dbReference type="Proteomes" id="UP000479000"/>
    </source>
</evidence>
<organism evidence="3 4">
    <name type="scientific">Nesidiocoris tenuis</name>
    <dbReference type="NCBI Taxonomy" id="355587"/>
    <lineage>
        <taxon>Eukaryota</taxon>
        <taxon>Metazoa</taxon>
        <taxon>Ecdysozoa</taxon>
        <taxon>Arthropoda</taxon>
        <taxon>Hexapoda</taxon>
        <taxon>Insecta</taxon>
        <taxon>Pterygota</taxon>
        <taxon>Neoptera</taxon>
        <taxon>Paraneoptera</taxon>
        <taxon>Hemiptera</taxon>
        <taxon>Heteroptera</taxon>
        <taxon>Panheteroptera</taxon>
        <taxon>Cimicomorpha</taxon>
        <taxon>Miridae</taxon>
        <taxon>Dicyphina</taxon>
        <taxon>Nesidiocoris</taxon>
    </lineage>
</organism>